<dbReference type="Pfam" id="PF02361">
    <property type="entry name" value="CbiQ"/>
    <property type="match status" value="1"/>
</dbReference>
<accession>A0A5R9GAZ4</accession>
<dbReference type="Proteomes" id="UP000309676">
    <property type="component" value="Unassembled WGS sequence"/>
</dbReference>
<dbReference type="AlphaFoldDB" id="A0A5R9GAZ4"/>
<dbReference type="OrthoDB" id="8075495at2"/>
<evidence type="ECO:0000256" key="4">
    <source>
        <dbReference type="ARBA" id="ARBA00023136"/>
    </source>
</evidence>
<dbReference type="CDD" id="cd16914">
    <property type="entry name" value="EcfT"/>
    <property type="match status" value="1"/>
</dbReference>
<dbReference type="RefSeq" id="WP_138198069.1">
    <property type="nucleotide sequence ID" value="NZ_VCIW01000033.1"/>
</dbReference>
<reference evidence="6 7" key="1">
    <citation type="submission" date="2019-05" db="EMBL/GenBank/DDBJ databases">
        <authorList>
            <person name="Narsing Rao M.P."/>
            <person name="Li W.J."/>
        </authorList>
    </citation>
    <scope>NUCLEOTIDE SEQUENCE [LARGE SCALE GENOMIC DNA]</scope>
    <source>
        <strain evidence="6 7">SYSU_K30003</strain>
    </source>
</reference>
<comment type="caution">
    <text evidence="6">The sequence shown here is derived from an EMBL/GenBank/DDBJ whole genome shotgun (WGS) entry which is preliminary data.</text>
</comment>
<feature type="transmembrane region" description="Helical" evidence="5">
    <location>
        <begin position="69"/>
        <end position="87"/>
    </location>
</feature>
<keyword evidence="7" id="KW-1185">Reference proteome</keyword>
<dbReference type="PANTHER" id="PTHR33514:SF13">
    <property type="entry name" value="PROTEIN ABCI12, CHLOROPLASTIC"/>
    <property type="match status" value="1"/>
</dbReference>
<organism evidence="6 7">
    <name type="scientific">Paenibacillus antri</name>
    <dbReference type="NCBI Taxonomy" id="2582848"/>
    <lineage>
        <taxon>Bacteria</taxon>
        <taxon>Bacillati</taxon>
        <taxon>Bacillota</taxon>
        <taxon>Bacilli</taxon>
        <taxon>Bacillales</taxon>
        <taxon>Paenibacillaceae</taxon>
        <taxon>Paenibacillus</taxon>
    </lineage>
</organism>
<feature type="transmembrane region" description="Helical" evidence="5">
    <location>
        <begin position="29"/>
        <end position="57"/>
    </location>
</feature>
<feature type="transmembrane region" description="Helical" evidence="5">
    <location>
        <begin position="233"/>
        <end position="252"/>
    </location>
</feature>
<evidence type="ECO:0000256" key="5">
    <source>
        <dbReference type="SAM" id="Phobius"/>
    </source>
</evidence>
<sequence>MRDTLRIGRFVEAGSWAHRLDPRSKLTAMFLYLAAVLFIDSWYGLAALSVVSFAGLLSTRIPLSKYLKTLKPLRFLIAFVFAVPLLFEQDGFLHGSVAAGRMIWFVSFTATLTFTTETPRLVLGMESMLRPMRRLGWNPDRWTFMLAVALRFIPSIMEEADIVLKAQASRGVDFRELPWKSKAKALVTLLIPIASGAFRRASELIDAYASRGYRPGMERTRYEVLAWGRADTWFLLGFAGAMAAVVWTNAWAG</sequence>
<keyword evidence="4 5" id="KW-0472">Membrane</keyword>
<evidence type="ECO:0000256" key="1">
    <source>
        <dbReference type="ARBA" id="ARBA00004141"/>
    </source>
</evidence>
<evidence type="ECO:0000313" key="6">
    <source>
        <dbReference type="EMBL" id="TLS48575.1"/>
    </source>
</evidence>
<feature type="transmembrane region" description="Helical" evidence="5">
    <location>
        <begin position="102"/>
        <end position="123"/>
    </location>
</feature>
<evidence type="ECO:0000313" key="7">
    <source>
        <dbReference type="Proteomes" id="UP000309676"/>
    </source>
</evidence>
<name>A0A5R9GAZ4_9BACL</name>
<protein>
    <submittedName>
        <fullName evidence="6">Energy-coupling factor transporter transmembrane protein EcfT</fullName>
    </submittedName>
</protein>
<evidence type="ECO:0000256" key="2">
    <source>
        <dbReference type="ARBA" id="ARBA00022692"/>
    </source>
</evidence>
<evidence type="ECO:0000256" key="3">
    <source>
        <dbReference type="ARBA" id="ARBA00022989"/>
    </source>
</evidence>
<proteinExistence type="predicted"/>
<dbReference type="PANTHER" id="PTHR33514">
    <property type="entry name" value="PROTEIN ABCI12, CHLOROPLASTIC"/>
    <property type="match status" value="1"/>
</dbReference>
<dbReference type="EMBL" id="VCIW01000033">
    <property type="protein sequence ID" value="TLS48575.1"/>
    <property type="molecule type" value="Genomic_DNA"/>
</dbReference>
<comment type="subcellular location">
    <subcellularLocation>
        <location evidence="1">Membrane</location>
        <topology evidence="1">Multi-pass membrane protein</topology>
    </subcellularLocation>
</comment>
<dbReference type="GO" id="GO:0005886">
    <property type="term" value="C:plasma membrane"/>
    <property type="evidence" value="ECO:0007669"/>
    <property type="project" value="TreeGrafter"/>
</dbReference>
<keyword evidence="2 5" id="KW-0812">Transmembrane</keyword>
<dbReference type="InterPro" id="IPR003339">
    <property type="entry name" value="ABC/ECF_trnsptr_transmembrane"/>
</dbReference>
<gene>
    <name evidence="6" type="ORF">FE782_30145</name>
</gene>
<keyword evidence="3 5" id="KW-1133">Transmembrane helix</keyword>